<evidence type="ECO:0000313" key="3">
    <source>
        <dbReference type="EMBL" id="TQN45052.1"/>
    </source>
</evidence>
<dbReference type="EMBL" id="VFQF01000003">
    <property type="protein sequence ID" value="TQN45052.1"/>
    <property type="molecule type" value="Genomic_DNA"/>
</dbReference>
<protein>
    <submittedName>
        <fullName evidence="3">GAF domain-containing protein</fullName>
    </submittedName>
</protein>
<proteinExistence type="predicted"/>
<feature type="domain" description="GAF" evidence="2">
    <location>
        <begin position="77"/>
        <end position="196"/>
    </location>
</feature>
<gene>
    <name evidence="3" type="ORF">FHX52_4280</name>
</gene>
<name>A0A543PLU5_9MICO</name>
<dbReference type="Gene3D" id="3.30.450.40">
    <property type="match status" value="1"/>
</dbReference>
<feature type="region of interest" description="Disordered" evidence="1">
    <location>
        <begin position="1"/>
        <end position="20"/>
    </location>
</feature>
<dbReference type="InterPro" id="IPR003018">
    <property type="entry name" value="GAF"/>
</dbReference>
<feature type="compositionally biased region" description="Polar residues" evidence="1">
    <location>
        <begin position="1"/>
        <end position="13"/>
    </location>
</feature>
<evidence type="ECO:0000256" key="1">
    <source>
        <dbReference type="SAM" id="MobiDB-lite"/>
    </source>
</evidence>
<dbReference type="Pfam" id="PF01590">
    <property type="entry name" value="GAF"/>
    <property type="match status" value="1"/>
</dbReference>
<comment type="caution">
    <text evidence="3">The sequence shown here is derived from an EMBL/GenBank/DDBJ whole genome shotgun (WGS) entry which is preliminary data.</text>
</comment>
<accession>A0A543PLU5</accession>
<dbReference type="Proteomes" id="UP000320085">
    <property type="component" value="Unassembled WGS sequence"/>
</dbReference>
<dbReference type="AlphaFoldDB" id="A0A543PLU5"/>
<sequence length="415" mass="44436">MHNRVMTQTSEPSESGGVRAHVADSWVRSAAAGVEVDRVEAPITLPADALRDHREAHPLAAVFPLLDDVLGQAARDCDAVMAVSDASGQLLWVCGTPSVLRRAEHIGFVEGSNWDERLAGTNAPGMALRLDRSVNVLGAEHFRRSVQRWSCAAVPIHDPSDQSILGVLDITGGDEIVVPQTMAMVRAAARMAEAELARELLVSGRAAAGVARQGTLSVLIEGLGRNDALLTIDDGRGRRETLRLSPRHSEILLLLASAARGLSGDELNVLLYEEDSSASTLRVELGRLRSLLGDALLASRPYRLVAEVAGDWLAVEAHLAAGDVASALRAYRGPLLPRSVAPGVVRLRGDVEGDLRLALLRSGRPDLMSAWTRSSWGADDYEMWQAQAASLGPTSPLIPLVHHQIARLDRELGTA</sequence>
<organism evidence="3 4">
    <name type="scientific">Humibacillus xanthopallidus</name>
    <dbReference type="NCBI Taxonomy" id="412689"/>
    <lineage>
        <taxon>Bacteria</taxon>
        <taxon>Bacillati</taxon>
        <taxon>Actinomycetota</taxon>
        <taxon>Actinomycetes</taxon>
        <taxon>Micrococcales</taxon>
        <taxon>Intrasporangiaceae</taxon>
        <taxon>Humibacillus</taxon>
    </lineage>
</organism>
<dbReference type="InterPro" id="IPR029016">
    <property type="entry name" value="GAF-like_dom_sf"/>
</dbReference>
<evidence type="ECO:0000259" key="2">
    <source>
        <dbReference type="Pfam" id="PF01590"/>
    </source>
</evidence>
<evidence type="ECO:0000313" key="4">
    <source>
        <dbReference type="Proteomes" id="UP000320085"/>
    </source>
</evidence>
<reference evidence="3 4" key="1">
    <citation type="submission" date="2019-06" db="EMBL/GenBank/DDBJ databases">
        <title>Sequencing the genomes of 1000 actinobacteria strains.</title>
        <authorList>
            <person name="Klenk H.-P."/>
        </authorList>
    </citation>
    <scope>NUCLEOTIDE SEQUENCE [LARGE SCALE GENOMIC DNA]</scope>
    <source>
        <strain evidence="3 4">DSM 21776</strain>
    </source>
</reference>